<dbReference type="PROSITE" id="PS00676">
    <property type="entry name" value="SIGMA54_INTERACT_2"/>
    <property type="match status" value="1"/>
</dbReference>
<keyword evidence="1" id="KW-0547">Nucleotide-binding</keyword>
<dbReference type="InterPro" id="IPR003018">
    <property type="entry name" value="GAF"/>
</dbReference>
<evidence type="ECO:0000313" key="8">
    <source>
        <dbReference type="Proteomes" id="UP000518887"/>
    </source>
</evidence>
<dbReference type="InterPro" id="IPR025662">
    <property type="entry name" value="Sigma_54_int_dom_ATP-bd_1"/>
</dbReference>
<dbReference type="RefSeq" id="WP_184658525.1">
    <property type="nucleotide sequence ID" value="NZ_CP031518.1"/>
</dbReference>
<dbReference type="GO" id="GO:0005524">
    <property type="term" value="F:ATP binding"/>
    <property type="evidence" value="ECO:0007669"/>
    <property type="project" value="UniProtKB-KW"/>
</dbReference>
<reference evidence="7 8" key="1">
    <citation type="submission" date="2020-08" db="EMBL/GenBank/DDBJ databases">
        <title>Genomic Encyclopedia of Type Strains, Phase IV (KMG-IV): sequencing the most valuable type-strain genomes for metagenomic binning, comparative biology and taxonomic classification.</title>
        <authorList>
            <person name="Goeker M."/>
        </authorList>
    </citation>
    <scope>NUCLEOTIDE SEQUENCE [LARGE SCALE GENOMIC DNA]</scope>
    <source>
        <strain evidence="7 8">DSM 103462</strain>
    </source>
</reference>
<dbReference type="Pfam" id="PF25601">
    <property type="entry name" value="AAA_lid_14"/>
    <property type="match status" value="1"/>
</dbReference>
<dbReference type="GO" id="GO:0003677">
    <property type="term" value="F:DNA binding"/>
    <property type="evidence" value="ECO:0007669"/>
    <property type="project" value="UniProtKB-KW"/>
</dbReference>
<name>A0A7W8G8S3_9SPIR</name>
<protein>
    <submittedName>
        <fullName evidence="7">Nif-specific regulatory protein</fullName>
    </submittedName>
</protein>
<keyword evidence="8" id="KW-1185">Reference proteome</keyword>
<dbReference type="PROSITE" id="PS50045">
    <property type="entry name" value="SIGMA54_INTERACT_4"/>
    <property type="match status" value="1"/>
</dbReference>
<dbReference type="PANTHER" id="PTHR32071">
    <property type="entry name" value="TRANSCRIPTIONAL REGULATORY PROTEIN"/>
    <property type="match status" value="1"/>
</dbReference>
<evidence type="ECO:0000256" key="4">
    <source>
        <dbReference type="ARBA" id="ARBA00023125"/>
    </source>
</evidence>
<keyword evidence="5" id="KW-0804">Transcription</keyword>
<evidence type="ECO:0000313" key="7">
    <source>
        <dbReference type="EMBL" id="MBB5225850.1"/>
    </source>
</evidence>
<dbReference type="InterPro" id="IPR003593">
    <property type="entry name" value="AAA+_ATPase"/>
</dbReference>
<evidence type="ECO:0000256" key="3">
    <source>
        <dbReference type="ARBA" id="ARBA00023015"/>
    </source>
</evidence>
<dbReference type="InterPro" id="IPR025944">
    <property type="entry name" value="Sigma_54_int_dom_CS"/>
</dbReference>
<dbReference type="SMART" id="SM00382">
    <property type="entry name" value="AAA"/>
    <property type="match status" value="1"/>
</dbReference>
<dbReference type="Gene3D" id="3.30.450.40">
    <property type="match status" value="1"/>
</dbReference>
<dbReference type="SUPFAM" id="SSF55781">
    <property type="entry name" value="GAF domain-like"/>
    <property type="match status" value="1"/>
</dbReference>
<dbReference type="Pfam" id="PF00158">
    <property type="entry name" value="Sigma54_activat"/>
    <property type="match status" value="1"/>
</dbReference>
<dbReference type="Gene3D" id="1.10.8.60">
    <property type="match status" value="1"/>
</dbReference>
<evidence type="ECO:0000259" key="6">
    <source>
        <dbReference type="PROSITE" id="PS50045"/>
    </source>
</evidence>
<dbReference type="InterPro" id="IPR027417">
    <property type="entry name" value="P-loop_NTPase"/>
</dbReference>
<evidence type="ECO:0000256" key="5">
    <source>
        <dbReference type="ARBA" id="ARBA00023163"/>
    </source>
</evidence>
<dbReference type="InterPro" id="IPR009057">
    <property type="entry name" value="Homeodomain-like_sf"/>
</dbReference>
<dbReference type="InterPro" id="IPR002078">
    <property type="entry name" value="Sigma_54_int"/>
</dbReference>
<dbReference type="SMART" id="SM00065">
    <property type="entry name" value="GAF"/>
    <property type="match status" value="1"/>
</dbReference>
<dbReference type="Pfam" id="PF13185">
    <property type="entry name" value="GAF_2"/>
    <property type="match status" value="1"/>
</dbReference>
<dbReference type="FunFam" id="3.40.50.300:FF:000006">
    <property type="entry name" value="DNA-binding transcriptional regulator NtrC"/>
    <property type="match status" value="1"/>
</dbReference>
<keyword evidence="2" id="KW-0067">ATP-binding</keyword>
<dbReference type="InterPro" id="IPR029016">
    <property type="entry name" value="GAF-like_dom_sf"/>
</dbReference>
<sequence>MSDLNSLSLEQLKTLIEINGRINSNYSDINALLVYILESAMRLVHCESSSLLLNKENGSLRFVVALGPKGAEAKNIPVAKNSIAGWVVENNKSLILNNVASDPRFSTTVQEKTGYVSRNMLAIPMRVKGKCIGVIELLNKAEQLAFNDDDLAVLESLADQAAIAYINADSYRSAKDKISVLSSKIENGSDYHPFVARSAAVLDLIRVIDEVAKTNTTILITGESGVGKELFAEQLHIKGSRREKPFVRVNCAALSPALLESELFGHVKGAFTDAVTDRIGRFEASDGGTIFLDEIGELSLDLQAKLLRVLQEHKFEKVGSNETISVDVRVVAATNRNLEQMVQDGNFRSDLYYRLNVVPLNIPPLRERKDDIEPLASFFLDRFSRETKKNFTGFSQAALRTLYDYYWPGNVRELENSIERACVLGKPPMVQAEDLRINALPSADSASSASKEISDFASEVYDEDDKTLKTAINRFKAAYITKILNETSWNQTEAGKILGIQRTYVSRLLNELNIR</sequence>
<dbReference type="PROSITE" id="PS00688">
    <property type="entry name" value="SIGMA54_INTERACT_3"/>
    <property type="match status" value="1"/>
</dbReference>
<dbReference type="InterPro" id="IPR058031">
    <property type="entry name" value="AAA_lid_NorR"/>
</dbReference>
<evidence type="ECO:0000256" key="2">
    <source>
        <dbReference type="ARBA" id="ARBA00022840"/>
    </source>
</evidence>
<dbReference type="Gene3D" id="3.40.50.300">
    <property type="entry name" value="P-loop containing nucleotide triphosphate hydrolases"/>
    <property type="match status" value="1"/>
</dbReference>
<comment type="caution">
    <text evidence="7">The sequence shown here is derived from an EMBL/GenBank/DDBJ whole genome shotgun (WGS) entry which is preliminary data.</text>
</comment>
<proteinExistence type="predicted"/>
<dbReference type="SUPFAM" id="SSF52540">
    <property type="entry name" value="P-loop containing nucleoside triphosphate hydrolases"/>
    <property type="match status" value="1"/>
</dbReference>
<dbReference type="PROSITE" id="PS00675">
    <property type="entry name" value="SIGMA54_INTERACT_1"/>
    <property type="match status" value="1"/>
</dbReference>
<feature type="domain" description="Sigma-54 factor interaction" evidence="6">
    <location>
        <begin position="194"/>
        <end position="423"/>
    </location>
</feature>
<dbReference type="InterPro" id="IPR025943">
    <property type="entry name" value="Sigma_54_int_dom_ATP-bd_2"/>
</dbReference>
<evidence type="ECO:0000256" key="1">
    <source>
        <dbReference type="ARBA" id="ARBA00022741"/>
    </source>
</evidence>
<keyword evidence="4" id="KW-0238">DNA-binding</keyword>
<organism evidence="7 8">
    <name type="scientific">Treponema ruminis</name>
    <dbReference type="NCBI Taxonomy" id="744515"/>
    <lineage>
        <taxon>Bacteria</taxon>
        <taxon>Pseudomonadati</taxon>
        <taxon>Spirochaetota</taxon>
        <taxon>Spirochaetia</taxon>
        <taxon>Spirochaetales</taxon>
        <taxon>Treponemataceae</taxon>
        <taxon>Treponema</taxon>
    </lineage>
</organism>
<dbReference type="AlphaFoldDB" id="A0A7W8G8S3"/>
<dbReference type="GO" id="GO:0006355">
    <property type="term" value="P:regulation of DNA-templated transcription"/>
    <property type="evidence" value="ECO:0007669"/>
    <property type="project" value="InterPro"/>
</dbReference>
<keyword evidence="3" id="KW-0805">Transcription regulation</keyword>
<dbReference type="Gene3D" id="1.10.10.60">
    <property type="entry name" value="Homeodomain-like"/>
    <property type="match status" value="1"/>
</dbReference>
<accession>A0A7W8G8S3</accession>
<gene>
    <name evidence="7" type="ORF">HNP76_001207</name>
</gene>
<dbReference type="EMBL" id="JACHFQ010000003">
    <property type="protein sequence ID" value="MBB5225850.1"/>
    <property type="molecule type" value="Genomic_DNA"/>
</dbReference>
<dbReference type="SUPFAM" id="SSF46689">
    <property type="entry name" value="Homeodomain-like"/>
    <property type="match status" value="1"/>
</dbReference>
<dbReference type="Proteomes" id="UP000518887">
    <property type="component" value="Unassembled WGS sequence"/>
</dbReference>
<dbReference type="CDD" id="cd00009">
    <property type="entry name" value="AAA"/>
    <property type="match status" value="1"/>
</dbReference>